<dbReference type="Proteomes" id="UP001472677">
    <property type="component" value="Unassembled WGS sequence"/>
</dbReference>
<evidence type="ECO:0000313" key="2">
    <source>
        <dbReference type="Proteomes" id="UP001472677"/>
    </source>
</evidence>
<name>A0ABR2DCN2_9ROSI</name>
<comment type="caution">
    <text evidence="1">The sequence shown here is derived from an EMBL/GenBank/DDBJ whole genome shotgun (WGS) entry which is preliminary data.</text>
</comment>
<evidence type="ECO:0008006" key="3">
    <source>
        <dbReference type="Google" id="ProtNLM"/>
    </source>
</evidence>
<gene>
    <name evidence="1" type="ORF">V6N12_056973</name>
</gene>
<protein>
    <recommendedName>
        <fullName evidence="3">DUF4378 domain-containing protein</fullName>
    </recommendedName>
</protein>
<organism evidence="1 2">
    <name type="scientific">Hibiscus sabdariffa</name>
    <name type="common">roselle</name>
    <dbReference type="NCBI Taxonomy" id="183260"/>
    <lineage>
        <taxon>Eukaryota</taxon>
        <taxon>Viridiplantae</taxon>
        <taxon>Streptophyta</taxon>
        <taxon>Embryophyta</taxon>
        <taxon>Tracheophyta</taxon>
        <taxon>Spermatophyta</taxon>
        <taxon>Magnoliopsida</taxon>
        <taxon>eudicotyledons</taxon>
        <taxon>Gunneridae</taxon>
        <taxon>Pentapetalae</taxon>
        <taxon>rosids</taxon>
        <taxon>malvids</taxon>
        <taxon>Malvales</taxon>
        <taxon>Malvaceae</taxon>
        <taxon>Malvoideae</taxon>
        <taxon>Hibiscus</taxon>
    </lineage>
</organism>
<keyword evidence="2" id="KW-1185">Reference proteome</keyword>
<dbReference type="PANTHER" id="PTHR34282:SF2">
    <property type="entry name" value="DUF3741 DOMAIN-CONTAINING PROTEIN"/>
    <property type="match status" value="1"/>
</dbReference>
<reference evidence="1 2" key="1">
    <citation type="journal article" date="2024" name="G3 (Bethesda)">
        <title>Genome assembly of Hibiscus sabdariffa L. provides insights into metabolisms of medicinal natural products.</title>
        <authorList>
            <person name="Kim T."/>
        </authorList>
    </citation>
    <scope>NUCLEOTIDE SEQUENCE [LARGE SCALE GENOMIC DNA]</scope>
    <source>
        <strain evidence="1">TK-2024</strain>
        <tissue evidence="1">Old leaves</tissue>
    </source>
</reference>
<dbReference type="PANTHER" id="PTHR34282">
    <property type="entry name" value="OS01G0228800 PROTEIN-RELATED"/>
    <property type="match status" value="1"/>
</dbReference>
<dbReference type="EMBL" id="JBBPBM010000030">
    <property type="protein sequence ID" value="KAK8535456.1"/>
    <property type="molecule type" value="Genomic_DNA"/>
</dbReference>
<accession>A0ABR2DCN2</accession>
<proteinExistence type="predicted"/>
<sequence length="305" mass="33705">MPLLHALSYENLKQASKIKCILLSLQTKKLEYKRDGIVSDGKKIDVISGNDTVLEGKFADLASENDNVWEEYSTETADQLPTKEGTEHTDILIGDNSESSVCDVTLVITDDQDNRKSIRDIDDDPIMPIGADSKIFMRGTGMKALTLSSPAFLNHAEELFYLHVNLPTPSQKLGGINDFTDTNTRLSLDCTNEIVQQRSSPDLHLVHPPLSSVVGKAKSHISVDHLLKEICDGIEALGSYSELAGKNCSTGSLYSILERDLKHKEVLSGIWDWGWRNGVSVNDTMQVVDYIEKQLLSGLIEEICA</sequence>
<evidence type="ECO:0000313" key="1">
    <source>
        <dbReference type="EMBL" id="KAK8535456.1"/>
    </source>
</evidence>